<dbReference type="EMBL" id="JACGWL010000008">
    <property type="protein sequence ID" value="KAK4396187.1"/>
    <property type="molecule type" value="Genomic_DNA"/>
</dbReference>
<reference evidence="5" key="2">
    <citation type="journal article" date="2024" name="Plant">
        <title>Genomic evolution and insights into agronomic trait innovations of Sesamum species.</title>
        <authorList>
            <person name="Miao H."/>
            <person name="Wang L."/>
            <person name="Qu L."/>
            <person name="Liu H."/>
            <person name="Sun Y."/>
            <person name="Le M."/>
            <person name="Wang Q."/>
            <person name="Wei S."/>
            <person name="Zheng Y."/>
            <person name="Lin W."/>
            <person name="Duan Y."/>
            <person name="Cao H."/>
            <person name="Xiong S."/>
            <person name="Wang X."/>
            <person name="Wei L."/>
            <person name="Li C."/>
            <person name="Ma Q."/>
            <person name="Ju M."/>
            <person name="Zhao R."/>
            <person name="Li G."/>
            <person name="Mu C."/>
            <person name="Tian Q."/>
            <person name="Mei H."/>
            <person name="Zhang T."/>
            <person name="Gao T."/>
            <person name="Zhang H."/>
        </authorList>
    </citation>
    <scope>NUCLEOTIDE SEQUENCE</scope>
    <source>
        <strain evidence="5">K16</strain>
    </source>
</reference>
<dbReference type="Proteomes" id="UP001289374">
    <property type="component" value="Unassembled WGS sequence"/>
</dbReference>
<feature type="compositionally biased region" description="Basic and acidic residues" evidence="3">
    <location>
        <begin position="167"/>
        <end position="180"/>
    </location>
</feature>
<dbReference type="GO" id="GO:0043161">
    <property type="term" value="P:proteasome-mediated ubiquitin-dependent protein catabolic process"/>
    <property type="evidence" value="ECO:0007669"/>
    <property type="project" value="InterPro"/>
</dbReference>
<feature type="domain" description="PI31 proteasome regulator N-terminal" evidence="4">
    <location>
        <begin position="15"/>
        <end position="153"/>
    </location>
</feature>
<dbReference type="PANTHER" id="PTHR13266:SF1">
    <property type="entry name" value="PROTEASOME INHIBITOR PI31 SUBUNIT"/>
    <property type="match status" value="1"/>
</dbReference>
<dbReference type="Pfam" id="PF11566">
    <property type="entry name" value="PI31_Prot_N"/>
    <property type="match status" value="1"/>
</dbReference>
<dbReference type="InterPro" id="IPR045128">
    <property type="entry name" value="PI31-like"/>
</dbReference>
<evidence type="ECO:0000313" key="6">
    <source>
        <dbReference type="Proteomes" id="UP001289374"/>
    </source>
</evidence>
<evidence type="ECO:0000259" key="4">
    <source>
        <dbReference type="Pfam" id="PF11566"/>
    </source>
</evidence>
<dbReference type="GO" id="GO:0004866">
    <property type="term" value="F:endopeptidase inhibitor activity"/>
    <property type="evidence" value="ECO:0007669"/>
    <property type="project" value="InterPro"/>
</dbReference>
<feature type="region of interest" description="Disordered" evidence="3">
    <location>
        <begin position="156"/>
        <end position="194"/>
    </location>
</feature>
<protein>
    <submittedName>
        <fullName evidence="5">Proteasome inhibitor</fullName>
    </submittedName>
</protein>
<evidence type="ECO:0000313" key="5">
    <source>
        <dbReference type="EMBL" id="KAK4396187.1"/>
    </source>
</evidence>
<reference evidence="5" key="1">
    <citation type="submission" date="2020-06" db="EMBL/GenBank/DDBJ databases">
        <authorList>
            <person name="Li T."/>
            <person name="Hu X."/>
            <person name="Zhang T."/>
            <person name="Song X."/>
            <person name="Zhang H."/>
            <person name="Dai N."/>
            <person name="Sheng W."/>
            <person name="Hou X."/>
            <person name="Wei L."/>
        </authorList>
    </citation>
    <scope>NUCLEOTIDE SEQUENCE</scope>
    <source>
        <strain evidence="5">K16</strain>
        <tissue evidence="5">Leaf</tissue>
    </source>
</reference>
<keyword evidence="2" id="KW-0647">Proteasome</keyword>
<sequence length="406" mass="43564">MATEQSIMAVIRAARPSFRSRFDKVAFAVHASFVAAGYVLHATGPPAFTDDALSSSSSDEVGLENWNDLEDNYAFVYSNPEKGSKKVLVKCLVMNDKLLVDALKEGDSSPLHLEVDVGQYVEDNGGRNYGSQFKNLGKLVTNVNKEILDILDGSLAATSSSQPSSSETRDDRTRPRLRVDDTEDPYVSPPPTGFIVPPVPGFGGSDIFPGPGAGMYPSRGDIGGGSMLVGPDDPRFFGGRIGEPGFHGGLPGVPPGARFDPYGPPGVPGFEPGRFASLRLGVQGIAENGGQMSTLVKLSTNMRDKWMTERSLCASNLFVKADSARESDHKMTAIYFPYQGIRSRMAADARPLPLLSRQSYKKAFATLGVVCKCCDADSGTGDDQVCATSWEGSNCTKLHCQSWKLN</sequence>
<name>A0AAE1WMJ9_9LAMI</name>
<keyword evidence="6" id="KW-1185">Reference proteome</keyword>
<dbReference type="GO" id="GO:0000502">
    <property type="term" value="C:proteasome complex"/>
    <property type="evidence" value="ECO:0007669"/>
    <property type="project" value="UniProtKB-KW"/>
</dbReference>
<comment type="caution">
    <text evidence="5">The sequence shown here is derived from an EMBL/GenBank/DDBJ whole genome shotgun (WGS) entry which is preliminary data.</text>
</comment>
<evidence type="ECO:0000256" key="3">
    <source>
        <dbReference type="SAM" id="MobiDB-lite"/>
    </source>
</evidence>
<dbReference type="InterPro" id="IPR021625">
    <property type="entry name" value="PI31_Prot_N"/>
</dbReference>
<dbReference type="Gene3D" id="3.40.1000.30">
    <property type="match status" value="1"/>
</dbReference>
<gene>
    <name evidence="5" type="ORF">Sango_1455300</name>
</gene>
<evidence type="ECO:0000256" key="1">
    <source>
        <dbReference type="ARBA" id="ARBA00006405"/>
    </source>
</evidence>
<evidence type="ECO:0000256" key="2">
    <source>
        <dbReference type="ARBA" id="ARBA00022942"/>
    </source>
</evidence>
<organism evidence="5 6">
    <name type="scientific">Sesamum angolense</name>
    <dbReference type="NCBI Taxonomy" id="2727404"/>
    <lineage>
        <taxon>Eukaryota</taxon>
        <taxon>Viridiplantae</taxon>
        <taxon>Streptophyta</taxon>
        <taxon>Embryophyta</taxon>
        <taxon>Tracheophyta</taxon>
        <taxon>Spermatophyta</taxon>
        <taxon>Magnoliopsida</taxon>
        <taxon>eudicotyledons</taxon>
        <taxon>Gunneridae</taxon>
        <taxon>Pentapetalae</taxon>
        <taxon>asterids</taxon>
        <taxon>lamiids</taxon>
        <taxon>Lamiales</taxon>
        <taxon>Pedaliaceae</taxon>
        <taxon>Sesamum</taxon>
    </lineage>
</organism>
<dbReference type="AlphaFoldDB" id="A0AAE1WMJ9"/>
<accession>A0AAE1WMJ9</accession>
<comment type="similarity">
    <text evidence="1">Belongs to the proteasome inhibitor PI31 family.</text>
</comment>
<dbReference type="PANTHER" id="PTHR13266">
    <property type="entry name" value="PROTEASOME INHIBITOR"/>
    <property type="match status" value="1"/>
</dbReference>
<proteinExistence type="inferred from homology"/>
<dbReference type="GO" id="GO:0070628">
    <property type="term" value="F:proteasome binding"/>
    <property type="evidence" value="ECO:0007669"/>
    <property type="project" value="InterPro"/>
</dbReference>